<reference evidence="1 2" key="1">
    <citation type="submission" date="2015-01" db="EMBL/GenBank/DDBJ databases">
        <title>Evolution of Trichinella species and genotypes.</title>
        <authorList>
            <person name="Korhonen P.K."/>
            <person name="Edoardo P."/>
            <person name="Giuseppe L.R."/>
            <person name="Gasser R.B."/>
        </authorList>
    </citation>
    <scope>NUCLEOTIDE SEQUENCE [LARGE SCALE GENOMIC DNA]</scope>
    <source>
        <strain evidence="1">ISS2496</strain>
    </source>
</reference>
<dbReference type="EMBL" id="JYDQ01002208">
    <property type="protein sequence ID" value="KRY04098.1"/>
    <property type="molecule type" value="Genomic_DNA"/>
</dbReference>
<evidence type="ECO:0000313" key="1">
    <source>
        <dbReference type="EMBL" id="KRY04098.1"/>
    </source>
</evidence>
<sequence>MNKMETKKQETSRNCSSVRLPLVYSPVYCATCRCF</sequence>
<evidence type="ECO:0000313" key="2">
    <source>
        <dbReference type="Proteomes" id="UP000054783"/>
    </source>
</evidence>
<comment type="caution">
    <text evidence="1">The sequence shown here is derived from an EMBL/GenBank/DDBJ whole genome shotgun (WGS) entry which is preliminary data.</text>
</comment>
<keyword evidence="2" id="KW-1185">Reference proteome</keyword>
<dbReference type="Proteomes" id="UP000054783">
    <property type="component" value="Unassembled WGS sequence"/>
</dbReference>
<accession>A0A0V0YUY1</accession>
<name>A0A0V0YUY1_9BILA</name>
<proteinExistence type="predicted"/>
<dbReference type="AlphaFoldDB" id="A0A0V0YUY1"/>
<protein>
    <submittedName>
        <fullName evidence="1">Uncharacterized protein</fullName>
    </submittedName>
</protein>
<organism evidence="1 2">
    <name type="scientific">Trichinella patagoniensis</name>
    <dbReference type="NCBI Taxonomy" id="990121"/>
    <lineage>
        <taxon>Eukaryota</taxon>
        <taxon>Metazoa</taxon>
        <taxon>Ecdysozoa</taxon>
        <taxon>Nematoda</taxon>
        <taxon>Enoplea</taxon>
        <taxon>Dorylaimia</taxon>
        <taxon>Trichinellida</taxon>
        <taxon>Trichinellidae</taxon>
        <taxon>Trichinella</taxon>
    </lineage>
</organism>
<gene>
    <name evidence="1" type="ORF">T12_16904</name>
</gene>